<dbReference type="AlphaFoldDB" id="A0A1B9B699"/>
<dbReference type="Proteomes" id="UP000092578">
    <property type="component" value="Unassembled WGS sequence"/>
</dbReference>
<keyword evidence="9 14" id="KW-0472">Membrane</keyword>
<feature type="transmembrane region" description="Helical" evidence="14">
    <location>
        <begin position="95"/>
        <end position="125"/>
    </location>
</feature>
<dbReference type="InterPro" id="IPR045768">
    <property type="entry name" value="SpoIIE_N"/>
</dbReference>
<sequence>MAAKKRGWELLTVEKAERSLTEPVNHVGLEETKVEVFKGLKQFFTQLQVLLLEKGFILLIIGFLLGRALILSHLTPFGLPFFAAAFMLRRDCAPLALIGLLAGSLTLSIEQMSYSFFSIAVFLVAYRMLKNFHKEDIVSLPFFVFFTAMAVKIGFAYFQNGQQFVPYDLLMAVIESSLAFVLTLIFMQTIPFLSLKKRIKALKTEEIVSLIIMLASITSGTIGWSLYGLSIEHIFSRYLVLIFSFISGAAVGSTVGVVTGLIFSLASVSSFFQMSLLAFAGLLGGLLKEWRKAGAAGGLIIATLLAGMYGEQGVPLTQTLYESLVAVALLFLTPKILTDQLAKLIPGTAEHSNEQQQYLRKMRDVTASRVEQFSEVFQALSKSFSQYNIEALDNYEERELDMFLSHVTEKTCQTCFKKEQCWTKNFHHTYHLMKDVLYELDEGQAGLSQRLSRELDTHCFRPGRVEEAIKQQLTYYQANQKLKKQVHDSRKLVAEQLRGVSEVMSDFAEEIQRERENHYNQEEQILEAIESFGLEIDYVDIYSLQKSNVDIEISLPASCNNHGECQKVIAPMLSDILGDNVIVHKEDFDGGPAGMCHVIFRSAKAFAVQTGVAHAAKGGGLVSGDSYSTIELGAGKYAVAISDGMGNGERAHYESHETLRLLQQILKSGIEEKVAIKSVNSILSLRTTDEIFSTLDLVIIDLQDAVANFLKVGSTPSFIKRGSKIMKIEASNLPIGILQEFEVDVVSEQLKSGDLIIMMSDGIFEGPKNVENKDLWMKRKIQEMETDDPQMIADLLIEEVIRTRSGEIEDDMTVVVAKVEHNLPKWTSIPMQFGFSKKKKKIS</sequence>
<dbReference type="PANTHER" id="PTHR43156:SF2">
    <property type="entry name" value="STAGE II SPORULATION PROTEIN E"/>
    <property type="match status" value="1"/>
</dbReference>
<feature type="transmembrane region" description="Helical" evidence="14">
    <location>
        <begin position="56"/>
        <end position="75"/>
    </location>
</feature>
<feature type="transmembrane region" description="Helical" evidence="14">
    <location>
        <begin position="207"/>
        <end position="227"/>
    </location>
</feature>
<dbReference type="Pfam" id="PF19732">
    <property type="entry name" value="SpoIIE_N"/>
    <property type="match status" value="1"/>
</dbReference>
<evidence type="ECO:0000256" key="9">
    <source>
        <dbReference type="ARBA" id="ARBA00023136"/>
    </source>
</evidence>
<evidence type="ECO:0000259" key="15">
    <source>
        <dbReference type="PROSITE" id="PS51746"/>
    </source>
</evidence>
<reference evidence="17" key="1">
    <citation type="submission" date="2016-05" db="EMBL/GenBank/DDBJ databases">
        <authorList>
            <person name="Liu B."/>
            <person name="Wang J."/>
            <person name="Zhu Y."/>
            <person name="Liu G."/>
            <person name="Chen Q."/>
            <person name="Chen Z."/>
            <person name="Lan J."/>
            <person name="Che J."/>
            <person name="Ge C."/>
            <person name="Shi H."/>
            <person name="Pan Z."/>
            <person name="Liu X."/>
        </authorList>
    </citation>
    <scope>NUCLEOTIDE SEQUENCE [LARGE SCALE GENOMIC DNA]</scope>
    <source>
        <strain evidence="17">FJAT-27215</strain>
    </source>
</reference>
<dbReference type="FunFam" id="3.60.40.10:FF:000100">
    <property type="entry name" value="Stage II sporulation protein E"/>
    <property type="match status" value="1"/>
</dbReference>
<accession>A0A1B9B699</accession>
<dbReference type="RefSeq" id="WP_425414980.1">
    <property type="nucleotide sequence ID" value="NZ_MAYT01000008.1"/>
</dbReference>
<keyword evidence="17" id="KW-1185">Reference proteome</keyword>
<evidence type="ECO:0000256" key="10">
    <source>
        <dbReference type="ARBA" id="ARBA00047761"/>
    </source>
</evidence>
<evidence type="ECO:0000256" key="2">
    <source>
        <dbReference type="ARBA" id="ARBA00013081"/>
    </source>
</evidence>
<evidence type="ECO:0000313" key="17">
    <source>
        <dbReference type="Proteomes" id="UP000092578"/>
    </source>
</evidence>
<dbReference type="InterPro" id="IPR052016">
    <property type="entry name" value="Bact_Sigma-Reg"/>
</dbReference>
<keyword evidence="6" id="KW-0904">Protein phosphatase</keyword>
<keyword evidence="5" id="KW-0378">Hydrolase</keyword>
<feature type="transmembrane region" description="Helical" evidence="14">
    <location>
        <begin position="270"/>
        <end position="287"/>
    </location>
</feature>
<feature type="transmembrane region" description="Helical" evidence="14">
    <location>
        <begin position="239"/>
        <end position="263"/>
    </location>
</feature>
<dbReference type="SUPFAM" id="SSF81606">
    <property type="entry name" value="PP2C-like"/>
    <property type="match status" value="1"/>
</dbReference>
<dbReference type="InterPro" id="IPR014221">
    <property type="entry name" value="SpoII_E"/>
</dbReference>
<dbReference type="PANTHER" id="PTHR43156">
    <property type="entry name" value="STAGE II SPORULATION PROTEIN E-RELATED"/>
    <property type="match status" value="1"/>
</dbReference>
<gene>
    <name evidence="16" type="ORF">A8F95_20825</name>
</gene>
<protein>
    <recommendedName>
        <fullName evidence="13">Stage II sporulation protein E</fullName>
        <ecNumber evidence="2">3.1.3.16</ecNumber>
    </recommendedName>
</protein>
<evidence type="ECO:0000256" key="8">
    <source>
        <dbReference type="ARBA" id="ARBA00022989"/>
    </source>
</evidence>
<dbReference type="GO" id="GO:0030435">
    <property type="term" value="P:sporulation resulting in formation of a cellular spore"/>
    <property type="evidence" value="ECO:0007669"/>
    <property type="project" value="UniProtKB-KW"/>
</dbReference>
<dbReference type="EMBL" id="MAYT01000008">
    <property type="protein sequence ID" value="OCA91593.1"/>
    <property type="molecule type" value="Genomic_DNA"/>
</dbReference>
<evidence type="ECO:0000313" key="16">
    <source>
        <dbReference type="EMBL" id="OCA91593.1"/>
    </source>
</evidence>
<feature type="transmembrane region" description="Helical" evidence="14">
    <location>
        <begin position="137"/>
        <end position="158"/>
    </location>
</feature>
<name>A0A1B9B699_9BACI</name>
<dbReference type="PROSITE" id="PS51746">
    <property type="entry name" value="PPM_2"/>
    <property type="match status" value="1"/>
</dbReference>
<evidence type="ECO:0000256" key="5">
    <source>
        <dbReference type="ARBA" id="ARBA00022801"/>
    </source>
</evidence>
<proteinExistence type="predicted"/>
<evidence type="ECO:0000256" key="7">
    <source>
        <dbReference type="ARBA" id="ARBA00022969"/>
    </source>
</evidence>
<dbReference type="GO" id="GO:0004722">
    <property type="term" value="F:protein serine/threonine phosphatase activity"/>
    <property type="evidence" value="ECO:0007669"/>
    <property type="project" value="UniProtKB-EC"/>
</dbReference>
<evidence type="ECO:0000256" key="13">
    <source>
        <dbReference type="ARBA" id="ARBA00074959"/>
    </source>
</evidence>
<evidence type="ECO:0000256" key="6">
    <source>
        <dbReference type="ARBA" id="ARBA00022912"/>
    </source>
</evidence>
<evidence type="ECO:0000256" key="4">
    <source>
        <dbReference type="ARBA" id="ARBA00022692"/>
    </source>
</evidence>
<comment type="caution">
    <text evidence="16">The sequence shown here is derived from an EMBL/GenBank/DDBJ whole genome shotgun (WGS) entry which is preliminary data.</text>
</comment>
<comment type="catalytic activity">
    <reaction evidence="11">
        <text>O-phospho-L-threonyl-[protein] + H2O = L-threonyl-[protein] + phosphate</text>
        <dbReference type="Rhea" id="RHEA:47004"/>
        <dbReference type="Rhea" id="RHEA-COMP:11060"/>
        <dbReference type="Rhea" id="RHEA-COMP:11605"/>
        <dbReference type="ChEBI" id="CHEBI:15377"/>
        <dbReference type="ChEBI" id="CHEBI:30013"/>
        <dbReference type="ChEBI" id="CHEBI:43474"/>
        <dbReference type="ChEBI" id="CHEBI:61977"/>
        <dbReference type="EC" id="3.1.3.16"/>
    </reaction>
</comment>
<evidence type="ECO:0000256" key="1">
    <source>
        <dbReference type="ARBA" id="ARBA00004651"/>
    </source>
</evidence>
<dbReference type="Gene3D" id="3.60.40.10">
    <property type="entry name" value="PPM-type phosphatase domain"/>
    <property type="match status" value="1"/>
</dbReference>
<comment type="catalytic activity">
    <reaction evidence="10">
        <text>O-phospho-L-seryl-[protein] + H2O = L-seryl-[protein] + phosphate</text>
        <dbReference type="Rhea" id="RHEA:20629"/>
        <dbReference type="Rhea" id="RHEA-COMP:9863"/>
        <dbReference type="Rhea" id="RHEA-COMP:11604"/>
        <dbReference type="ChEBI" id="CHEBI:15377"/>
        <dbReference type="ChEBI" id="CHEBI:29999"/>
        <dbReference type="ChEBI" id="CHEBI:43474"/>
        <dbReference type="ChEBI" id="CHEBI:83421"/>
        <dbReference type="EC" id="3.1.3.16"/>
    </reaction>
</comment>
<dbReference type="InterPro" id="IPR036457">
    <property type="entry name" value="PPM-type-like_dom_sf"/>
</dbReference>
<evidence type="ECO:0000256" key="14">
    <source>
        <dbReference type="SAM" id="Phobius"/>
    </source>
</evidence>
<comment type="function">
    <text evidence="12">Normally needed for pro-sigma E processing during sporulation but can be bypassed in vegetative cells. Activates SpoIIAA by dephosphorylation.</text>
</comment>
<evidence type="ECO:0000256" key="12">
    <source>
        <dbReference type="ARBA" id="ARBA00058752"/>
    </source>
</evidence>
<dbReference type="GO" id="GO:0005886">
    <property type="term" value="C:plasma membrane"/>
    <property type="evidence" value="ECO:0007669"/>
    <property type="project" value="UniProtKB-SubCell"/>
</dbReference>
<dbReference type="NCBIfam" id="TIGR02865">
    <property type="entry name" value="spore_II_E"/>
    <property type="match status" value="1"/>
</dbReference>
<feature type="domain" description="PPM-type phosphatase" evidence="15">
    <location>
        <begin position="609"/>
        <end position="819"/>
    </location>
</feature>
<keyword evidence="4 14" id="KW-0812">Transmembrane</keyword>
<dbReference type="InterPro" id="IPR001932">
    <property type="entry name" value="PPM-type_phosphatase-like_dom"/>
</dbReference>
<dbReference type="EC" id="3.1.3.16" evidence="2"/>
<keyword evidence="8 14" id="KW-1133">Transmembrane helix</keyword>
<evidence type="ECO:0000256" key="11">
    <source>
        <dbReference type="ARBA" id="ARBA00048336"/>
    </source>
</evidence>
<dbReference type="SMART" id="SM00332">
    <property type="entry name" value="PP2Cc"/>
    <property type="match status" value="1"/>
</dbReference>
<organism evidence="16 17">
    <name type="scientific">Pseudobacillus wudalianchiensis</name>
    <dbReference type="NCBI Taxonomy" id="1743143"/>
    <lineage>
        <taxon>Bacteria</taxon>
        <taxon>Bacillati</taxon>
        <taxon>Bacillota</taxon>
        <taxon>Bacilli</taxon>
        <taxon>Bacillales</taxon>
        <taxon>Bacillaceae</taxon>
        <taxon>Pseudobacillus</taxon>
    </lineage>
</organism>
<dbReference type="Pfam" id="PF07228">
    <property type="entry name" value="SpoIIE"/>
    <property type="match status" value="1"/>
</dbReference>
<feature type="transmembrane region" description="Helical" evidence="14">
    <location>
        <begin position="170"/>
        <end position="195"/>
    </location>
</feature>
<keyword evidence="7" id="KW-0749">Sporulation</keyword>
<evidence type="ECO:0000256" key="3">
    <source>
        <dbReference type="ARBA" id="ARBA00022475"/>
    </source>
</evidence>
<dbReference type="SMART" id="SM00331">
    <property type="entry name" value="PP2C_SIG"/>
    <property type="match status" value="1"/>
</dbReference>
<keyword evidence="3" id="KW-1003">Cell membrane</keyword>
<comment type="subcellular location">
    <subcellularLocation>
        <location evidence="1">Cell membrane</location>
        <topology evidence="1">Multi-pass membrane protein</topology>
    </subcellularLocation>
</comment>